<dbReference type="EMBL" id="PSXY01000005">
    <property type="protein sequence ID" value="PPF69609.1"/>
    <property type="molecule type" value="Genomic_DNA"/>
</dbReference>
<dbReference type="Proteomes" id="UP000239241">
    <property type="component" value="Unassembled WGS sequence"/>
</dbReference>
<feature type="chain" id="PRO_5015604995" description="PKD domain-containing protein" evidence="2">
    <location>
        <begin position="28"/>
        <end position="302"/>
    </location>
</feature>
<proteinExistence type="predicted"/>
<evidence type="ECO:0000256" key="1">
    <source>
        <dbReference type="SAM" id="MobiDB-lite"/>
    </source>
</evidence>
<gene>
    <name evidence="4" type="ORF">C5E16_04650</name>
</gene>
<dbReference type="InterPro" id="IPR000601">
    <property type="entry name" value="PKD_dom"/>
</dbReference>
<keyword evidence="2" id="KW-0732">Signal</keyword>
<evidence type="ECO:0000313" key="4">
    <source>
        <dbReference type="EMBL" id="PPF69609.1"/>
    </source>
</evidence>
<reference evidence="4 5" key="1">
    <citation type="submission" date="2018-02" db="EMBL/GenBank/DDBJ databases">
        <title>Bacteriophage NCPPB3778 and a type I-E CRISPR drive the evolution of the US Biological Select Agent, Rathayibacter toxicus.</title>
        <authorList>
            <person name="Davis E.W.II."/>
            <person name="Tabima J.F."/>
            <person name="Weisberg A.J."/>
            <person name="Lopes L.D."/>
            <person name="Wiseman M.S."/>
            <person name="Wiseman M.S."/>
            <person name="Pupko T."/>
            <person name="Belcher M.S."/>
            <person name="Sechler A.J."/>
            <person name="Tancos M.A."/>
            <person name="Schroeder B.K."/>
            <person name="Murray T.D."/>
            <person name="Luster D.G."/>
            <person name="Schneider W.L."/>
            <person name="Rogers E."/>
            <person name="Andreote F.D."/>
            <person name="Grunwald N.J."/>
            <person name="Putnam M.L."/>
            <person name="Chang J.H."/>
        </authorList>
    </citation>
    <scope>NUCLEOTIDE SEQUENCE [LARGE SCALE GENOMIC DNA]</scope>
    <source>
        <strain evidence="4 5">AY1B3</strain>
    </source>
</reference>
<accession>A0A2S5VWD8</accession>
<evidence type="ECO:0000259" key="3">
    <source>
        <dbReference type="PROSITE" id="PS50093"/>
    </source>
</evidence>
<evidence type="ECO:0000313" key="5">
    <source>
        <dbReference type="Proteomes" id="UP000239241"/>
    </source>
</evidence>
<feature type="compositionally biased region" description="Pro residues" evidence="1">
    <location>
        <begin position="82"/>
        <end position="91"/>
    </location>
</feature>
<feature type="domain" description="PKD" evidence="3">
    <location>
        <begin position="199"/>
        <end position="251"/>
    </location>
</feature>
<protein>
    <recommendedName>
        <fullName evidence="3">PKD domain-containing protein</fullName>
    </recommendedName>
</protein>
<feature type="signal peptide" evidence="2">
    <location>
        <begin position="1"/>
        <end position="27"/>
    </location>
</feature>
<comment type="caution">
    <text evidence="4">The sequence shown here is derived from an EMBL/GenBank/DDBJ whole genome shotgun (WGS) entry which is preliminary data.</text>
</comment>
<dbReference type="RefSeq" id="WP_104289753.1">
    <property type="nucleotide sequence ID" value="NZ_PSXY01000005.1"/>
</dbReference>
<sequence>MRMTTAMLVVLVTATIAVTAPANSAQALGNDCAMKNNRSGPCIGGSIGSGSVGLRASGQATGTGTGILTSKGRDGGKAASPDGPPTPVVPHPVPRQDRLAADADGGCLPGRGSCLDGRHAFLPPARSPVKAADPAPVVEGVPGVTLEDVAQFVPRSASIRSQPNGWALVGVPVNLLTDAVAQVVDGVLLGRPAQVRFVPVSFAWDHGDGTTTAVEGPGASWAQLGQGDFTPTATSHVFATVGDRQVSVTVAYAPSYRFDGGAWQSIPGTLPVVVGPVTIRVVQGSTVLVPGPCGTRHAGPGC</sequence>
<dbReference type="AlphaFoldDB" id="A0A2S5VWD8"/>
<dbReference type="PROSITE" id="PS50093">
    <property type="entry name" value="PKD"/>
    <property type="match status" value="1"/>
</dbReference>
<feature type="region of interest" description="Disordered" evidence="1">
    <location>
        <begin position="55"/>
        <end position="91"/>
    </location>
</feature>
<organism evidence="4 5">
    <name type="scientific">Clavibacter michiganensis</name>
    <dbReference type="NCBI Taxonomy" id="28447"/>
    <lineage>
        <taxon>Bacteria</taxon>
        <taxon>Bacillati</taxon>
        <taxon>Actinomycetota</taxon>
        <taxon>Actinomycetes</taxon>
        <taxon>Micrococcales</taxon>
        <taxon>Microbacteriaceae</taxon>
        <taxon>Clavibacter</taxon>
    </lineage>
</organism>
<name>A0A2S5VWD8_9MICO</name>
<evidence type="ECO:0000256" key="2">
    <source>
        <dbReference type="SAM" id="SignalP"/>
    </source>
</evidence>
<feature type="compositionally biased region" description="Polar residues" evidence="1">
    <location>
        <begin position="58"/>
        <end position="68"/>
    </location>
</feature>